<keyword evidence="8" id="KW-1133">Transmembrane helix</keyword>
<dbReference type="PANTHER" id="PTHR33446">
    <property type="entry name" value="PROTEIN TONB-RELATED"/>
    <property type="match status" value="1"/>
</dbReference>
<reference evidence="11 12" key="1">
    <citation type="submission" date="2018-08" db="EMBL/GenBank/DDBJ databases">
        <title>A genome reference for cultivated species of the human gut microbiota.</title>
        <authorList>
            <person name="Zou Y."/>
            <person name="Xue W."/>
            <person name="Luo G."/>
        </authorList>
    </citation>
    <scope>NUCLEOTIDE SEQUENCE [LARGE SCALE GENOMIC DNA]</scope>
    <source>
        <strain evidence="11 12">AM50-4</strain>
    </source>
</reference>
<feature type="domain" description="TonB C-terminal" evidence="10">
    <location>
        <begin position="123"/>
        <end position="213"/>
    </location>
</feature>
<organism evidence="11 12">
    <name type="scientific">Bacteroides uniformis</name>
    <dbReference type="NCBI Taxonomy" id="820"/>
    <lineage>
        <taxon>Bacteria</taxon>
        <taxon>Pseudomonadati</taxon>
        <taxon>Bacteroidota</taxon>
        <taxon>Bacteroidia</taxon>
        <taxon>Bacteroidales</taxon>
        <taxon>Bacteroidaceae</taxon>
        <taxon>Bacteroides</taxon>
    </lineage>
</organism>
<evidence type="ECO:0000256" key="9">
    <source>
        <dbReference type="ARBA" id="ARBA00023136"/>
    </source>
</evidence>
<dbReference type="InterPro" id="IPR037682">
    <property type="entry name" value="TonB_C"/>
</dbReference>
<dbReference type="GO" id="GO:0031992">
    <property type="term" value="F:energy transducer activity"/>
    <property type="evidence" value="ECO:0007669"/>
    <property type="project" value="TreeGrafter"/>
</dbReference>
<dbReference type="Pfam" id="PF13584">
    <property type="entry name" value="BatD"/>
    <property type="match status" value="1"/>
</dbReference>
<protein>
    <submittedName>
        <fullName evidence="11">TonB family protein</fullName>
    </submittedName>
</protein>
<keyword evidence="4" id="KW-1003">Cell membrane</keyword>
<evidence type="ECO:0000256" key="4">
    <source>
        <dbReference type="ARBA" id="ARBA00022475"/>
    </source>
</evidence>
<evidence type="ECO:0000256" key="6">
    <source>
        <dbReference type="ARBA" id="ARBA00022692"/>
    </source>
</evidence>
<dbReference type="EMBL" id="QSEE01000006">
    <property type="protein sequence ID" value="RGZ49491.1"/>
    <property type="molecule type" value="Genomic_DNA"/>
</dbReference>
<keyword evidence="9" id="KW-0472">Membrane</keyword>
<dbReference type="Gene3D" id="3.30.1150.10">
    <property type="match status" value="1"/>
</dbReference>
<evidence type="ECO:0000313" key="11">
    <source>
        <dbReference type="EMBL" id="RGZ49491.1"/>
    </source>
</evidence>
<accession>A0A413NLS6</accession>
<evidence type="ECO:0000313" key="12">
    <source>
        <dbReference type="Proteomes" id="UP000283684"/>
    </source>
</evidence>
<keyword evidence="7" id="KW-0653">Protein transport</keyword>
<comment type="subcellular location">
    <subcellularLocation>
        <location evidence="1">Cell inner membrane</location>
        <topology evidence="1">Single-pass membrane protein</topology>
        <orientation evidence="1">Periplasmic side</orientation>
    </subcellularLocation>
</comment>
<evidence type="ECO:0000256" key="3">
    <source>
        <dbReference type="ARBA" id="ARBA00022448"/>
    </source>
</evidence>
<sequence>MGHFLNVVPGPFSSVSYIKDFEVLAGPFRSTQQKTYMIEGQNKQDESIIYTYILQANKVGTFVIPPATITANGSLITSNSVQIKVQFAPLTVTSENVRDDKEENVADNSIYETVEQMPEYPSGGTAGLMNFISKNLKYPTICQESGVQGRVVVSFVVNKDGSTTDFRIIRSVDKYLDKEALRVLNGMPKWKPGKQKGVPVRVRYTVPINFKLS</sequence>
<evidence type="ECO:0000256" key="7">
    <source>
        <dbReference type="ARBA" id="ARBA00022927"/>
    </source>
</evidence>
<evidence type="ECO:0000256" key="5">
    <source>
        <dbReference type="ARBA" id="ARBA00022519"/>
    </source>
</evidence>
<gene>
    <name evidence="11" type="ORF">DW988_07770</name>
</gene>
<keyword evidence="6" id="KW-0812">Transmembrane</keyword>
<evidence type="ECO:0000259" key="10">
    <source>
        <dbReference type="PROSITE" id="PS52015"/>
    </source>
</evidence>
<dbReference type="InterPro" id="IPR025738">
    <property type="entry name" value="BatD"/>
</dbReference>
<dbReference type="Pfam" id="PF03544">
    <property type="entry name" value="TonB_C"/>
    <property type="match status" value="1"/>
</dbReference>
<comment type="caution">
    <text evidence="11">The sequence shown here is derived from an EMBL/GenBank/DDBJ whole genome shotgun (WGS) entry which is preliminary data.</text>
</comment>
<proteinExistence type="inferred from homology"/>
<dbReference type="Proteomes" id="UP000283684">
    <property type="component" value="Unassembled WGS sequence"/>
</dbReference>
<comment type="similarity">
    <text evidence="2">Belongs to the TonB family.</text>
</comment>
<dbReference type="InterPro" id="IPR006260">
    <property type="entry name" value="TonB/TolA_C"/>
</dbReference>
<dbReference type="InterPro" id="IPR051045">
    <property type="entry name" value="TonB-dependent_transducer"/>
</dbReference>
<dbReference type="AlphaFoldDB" id="A0A413NLS6"/>
<evidence type="ECO:0000256" key="2">
    <source>
        <dbReference type="ARBA" id="ARBA00006555"/>
    </source>
</evidence>
<dbReference type="PANTHER" id="PTHR33446:SF2">
    <property type="entry name" value="PROTEIN TONB"/>
    <property type="match status" value="1"/>
</dbReference>
<dbReference type="GO" id="GO:0055085">
    <property type="term" value="P:transmembrane transport"/>
    <property type="evidence" value="ECO:0007669"/>
    <property type="project" value="InterPro"/>
</dbReference>
<keyword evidence="3" id="KW-0813">Transport</keyword>
<dbReference type="PROSITE" id="PS52015">
    <property type="entry name" value="TONB_CTD"/>
    <property type="match status" value="1"/>
</dbReference>
<dbReference type="GO" id="GO:0015031">
    <property type="term" value="P:protein transport"/>
    <property type="evidence" value="ECO:0007669"/>
    <property type="project" value="UniProtKB-KW"/>
</dbReference>
<dbReference type="GO" id="GO:0098797">
    <property type="term" value="C:plasma membrane protein complex"/>
    <property type="evidence" value="ECO:0007669"/>
    <property type="project" value="TreeGrafter"/>
</dbReference>
<keyword evidence="5" id="KW-0997">Cell inner membrane</keyword>
<dbReference type="FunFam" id="3.30.1150.10:FF:000002">
    <property type="entry name" value="Energy transducer TonB"/>
    <property type="match status" value="1"/>
</dbReference>
<dbReference type="NCBIfam" id="TIGR01352">
    <property type="entry name" value="tonB_Cterm"/>
    <property type="match status" value="1"/>
</dbReference>
<dbReference type="SUPFAM" id="SSF74653">
    <property type="entry name" value="TolA/TonB C-terminal domain"/>
    <property type="match status" value="1"/>
</dbReference>
<evidence type="ECO:0000256" key="1">
    <source>
        <dbReference type="ARBA" id="ARBA00004383"/>
    </source>
</evidence>
<name>A0A413NLS6_BACUN</name>
<evidence type="ECO:0000256" key="8">
    <source>
        <dbReference type="ARBA" id="ARBA00022989"/>
    </source>
</evidence>